<keyword evidence="4" id="KW-1185">Reference proteome</keyword>
<dbReference type="InterPro" id="IPR036875">
    <property type="entry name" value="Znf_CCHC_sf"/>
</dbReference>
<dbReference type="STRING" id="1229665.N1S2D6"/>
<dbReference type="GO" id="GO:0003676">
    <property type="term" value="F:nucleic acid binding"/>
    <property type="evidence" value="ECO:0007669"/>
    <property type="project" value="InterPro"/>
</dbReference>
<evidence type="ECO:0000256" key="1">
    <source>
        <dbReference type="PROSITE-ProRule" id="PRU00047"/>
    </source>
</evidence>
<keyword evidence="1" id="KW-0863">Zinc-finger</keyword>
<dbReference type="EMBL" id="KB726277">
    <property type="protein sequence ID" value="EMT72219.1"/>
    <property type="molecule type" value="Genomic_DNA"/>
</dbReference>
<gene>
    <name evidence="3" type="ORF">FOC4_g10000411</name>
</gene>
<dbReference type="InterPro" id="IPR001878">
    <property type="entry name" value="Znf_CCHC"/>
</dbReference>
<dbReference type="PROSITE" id="PS50158">
    <property type="entry name" value="ZF_CCHC"/>
    <property type="match status" value="1"/>
</dbReference>
<dbReference type="GO" id="GO:0008270">
    <property type="term" value="F:zinc ion binding"/>
    <property type="evidence" value="ECO:0007669"/>
    <property type="project" value="UniProtKB-KW"/>
</dbReference>
<name>N1S2D6_FUSC4</name>
<dbReference type="SUPFAM" id="SSF57756">
    <property type="entry name" value="Retrovirus zinc finger-like domains"/>
    <property type="match status" value="1"/>
</dbReference>
<feature type="domain" description="CCHC-type" evidence="2">
    <location>
        <begin position="224"/>
        <end position="241"/>
    </location>
</feature>
<keyword evidence="1" id="KW-0479">Metal-binding</keyword>
<organism evidence="3 4">
    <name type="scientific">Fusarium oxysporum f. sp. cubense (strain race 4)</name>
    <name type="common">Panama disease fungus</name>
    <dbReference type="NCBI Taxonomy" id="2502994"/>
    <lineage>
        <taxon>Eukaryota</taxon>
        <taxon>Fungi</taxon>
        <taxon>Dikarya</taxon>
        <taxon>Ascomycota</taxon>
        <taxon>Pezizomycotina</taxon>
        <taxon>Sordariomycetes</taxon>
        <taxon>Hypocreomycetidae</taxon>
        <taxon>Hypocreales</taxon>
        <taxon>Nectriaceae</taxon>
        <taxon>Fusarium</taxon>
        <taxon>Fusarium oxysporum species complex</taxon>
    </lineage>
</organism>
<dbReference type="HOGENOM" id="CLU_013929_15_1_1"/>
<reference evidence="4" key="2">
    <citation type="journal article" date="2014" name="PLoS ONE">
        <title>Genome and Transcriptome Analysis of the Fungal Pathogen Fusarium oxysporum f. sp. cubense Causing Banana Vascular Wilt Disease.</title>
        <authorList>
            <person name="Guo L."/>
            <person name="Han L."/>
            <person name="Yang L."/>
            <person name="Zeng H."/>
            <person name="Fan D."/>
            <person name="Zhu Y."/>
            <person name="Feng Y."/>
            <person name="Wang G."/>
            <person name="Peng C."/>
            <person name="Jiang X."/>
            <person name="Zhou D."/>
            <person name="Ni P."/>
            <person name="Liang C."/>
            <person name="Liu L."/>
            <person name="Wang J."/>
            <person name="Mao C."/>
            <person name="Fang X."/>
            <person name="Peng M."/>
            <person name="Huang J."/>
        </authorList>
    </citation>
    <scope>NUCLEOTIDE SEQUENCE [LARGE SCALE GENOMIC DNA]</scope>
    <source>
        <strain evidence="4">race 4</strain>
    </source>
</reference>
<reference evidence="4" key="1">
    <citation type="submission" date="2012-09" db="EMBL/GenBank/DDBJ databases">
        <title>Genome sequencing and comparative transcriptomics of race 1 and race 4 of banana pathogen: Fusarium oxysporum f. sp. cubense.</title>
        <authorList>
            <person name="Fang X."/>
            <person name="Huang J."/>
        </authorList>
    </citation>
    <scope>NUCLEOTIDE SEQUENCE [LARGE SCALE GENOMIC DNA]</scope>
    <source>
        <strain evidence="4">race 4</strain>
    </source>
</reference>
<evidence type="ECO:0000313" key="3">
    <source>
        <dbReference type="EMBL" id="EMT72219.1"/>
    </source>
</evidence>
<dbReference type="InterPro" id="IPR004875">
    <property type="entry name" value="DDE_SF_endonuclease_dom"/>
</dbReference>
<accession>N1S2D6</accession>
<dbReference type="AlphaFoldDB" id="N1S2D6"/>
<dbReference type="Pfam" id="PF03184">
    <property type="entry name" value="DDE_1"/>
    <property type="match status" value="1"/>
</dbReference>
<dbReference type="Proteomes" id="UP000016929">
    <property type="component" value="Unassembled WGS sequence"/>
</dbReference>
<evidence type="ECO:0000313" key="4">
    <source>
        <dbReference type="Proteomes" id="UP000016929"/>
    </source>
</evidence>
<evidence type="ECO:0000259" key="2">
    <source>
        <dbReference type="PROSITE" id="PS50158"/>
    </source>
</evidence>
<proteinExistence type="predicted"/>
<sequence>MPPHSSHLLQPLDVGCFGPLKKAYGREIEQLIRRSITHISKTEFFPAFYAAFQLTMTEANIKGGFRGAGLVPFDPEVVISKLDVQLRTPTPVEEEAQQAQSWTSRTPRTALEAGSQSEYLQRRIRRHHSSSPESILEALQSLTKAVKRNMHETALLRAENRELRQANEILSRRRRAKRTRLQNRGSMTIQEGQDLIDQMDVDMQVVAELSRSGGQGSSVRPRVRRCGNCGKTGHNARTCQEGIEASGDEYSN</sequence>
<keyword evidence="1" id="KW-0862">Zinc</keyword>
<protein>
    <recommendedName>
        <fullName evidence="2">CCHC-type domain-containing protein</fullName>
    </recommendedName>
</protein>
<dbReference type="OrthoDB" id="5014592at2759"/>